<proteinExistence type="predicted"/>
<evidence type="ECO:0000313" key="1">
    <source>
        <dbReference type="EMBL" id="KAJ1677548.1"/>
    </source>
</evidence>
<dbReference type="EMBL" id="JAMZIH010002280">
    <property type="protein sequence ID" value="KAJ1677548.1"/>
    <property type="molecule type" value="Genomic_DNA"/>
</dbReference>
<gene>
    <name evidence="1" type="ORF">EV182_005932</name>
</gene>
<organism evidence="1 2">
    <name type="scientific">Spiromyces aspiralis</name>
    <dbReference type="NCBI Taxonomy" id="68401"/>
    <lineage>
        <taxon>Eukaryota</taxon>
        <taxon>Fungi</taxon>
        <taxon>Fungi incertae sedis</taxon>
        <taxon>Zoopagomycota</taxon>
        <taxon>Kickxellomycotina</taxon>
        <taxon>Kickxellomycetes</taxon>
        <taxon>Kickxellales</taxon>
        <taxon>Kickxellaceae</taxon>
        <taxon>Spiromyces</taxon>
    </lineage>
</organism>
<evidence type="ECO:0000313" key="2">
    <source>
        <dbReference type="Proteomes" id="UP001145114"/>
    </source>
</evidence>
<dbReference type="Proteomes" id="UP001145114">
    <property type="component" value="Unassembled WGS sequence"/>
</dbReference>
<reference evidence="1" key="1">
    <citation type="submission" date="2022-06" db="EMBL/GenBank/DDBJ databases">
        <title>Phylogenomic reconstructions and comparative analyses of Kickxellomycotina fungi.</title>
        <authorList>
            <person name="Reynolds N.K."/>
            <person name="Stajich J.E."/>
            <person name="Barry K."/>
            <person name="Grigoriev I.V."/>
            <person name="Crous P."/>
            <person name="Smith M.E."/>
        </authorList>
    </citation>
    <scope>NUCLEOTIDE SEQUENCE</scope>
    <source>
        <strain evidence="1">RSA 2271</strain>
    </source>
</reference>
<keyword evidence="2" id="KW-1185">Reference proteome</keyword>
<protein>
    <submittedName>
        <fullName evidence="1">Uncharacterized protein</fullName>
    </submittedName>
</protein>
<sequence>MELRSLIKEGVMVDHHETIIDLLARILYWMRNPENTYRYYEDHQYYDMYPDLDFSSIKAKLDSQGITQKLVNEVWVAAEEVERDIVEKERMRKSEIRAGKKDNKRKKLVHLSNGSLRIVQGLLMVLRWVMGDSGHESDFRMVVFKKPNLIGASSNNCVYGFALWCMNPGLIFAEIGNKCHSVILTSGTLSPLDTYASELQTRFAAKLETSHVIPPMQFWAGAISSGPKGTRLEGKYSVVETNEYQDDIGEAICRLVDI</sequence>
<comment type="caution">
    <text evidence="1">The sequence shown here is derived from an EMBL/GenBank/DDBJ whole genome shotgun (WGS) entry which is preliminary data.</text>
</comment>
<name>A0ACC1HLX7_9FUNG</name>
<feature type="non-terminal residue" evidence="1">
    <location>
        <position position="258"/>
    </location>
</feature>
<accession>A0ACC1HLX7</accession>